<keyword evidence="2" id="KW-0732">Signal</keyword>
<gene>
    <name evidence="3" type="ORF">B5V03_12720</name>
</gene>
<dbReference type="AlphaFoldDB" id="A0A4Q1VCF1"/>
<name>A0A4Q1VCF1_9BRAD</name>
<dbReference type="PROSITE" id="PS51318">
    <property type="entry name" value="TAT"/>
    <property type="match status" value="1"/>
</dbReference>
<feature type="region of interest" description="Disordered" evidence="1">
    <location>
        <begin position="134"/>
        <end position="158"/>
    </location>
</feature>
<evidence type="ECO:0008006" key="5">
    <source>
        <dbReference type="Google" id="ProtNLM"/>
    </source>
</evidence>
<dbReference type="EMBL" id="MZXW01000016">
    <property type="protein sequence ID" value="RXT48760.1"/>
    <property type="molecule type" value="Genomic_DNA"/>
</dbReference>
<protein>
    <recommendedName>
        <fullName evidence="5">Twin-arginine translocation signal domain-containing protein</fullName>
    </recommendedName>
</protein>
<evidence type="ECO:0000313" key="3">
    <source>
        <dbReference type="EMBL" id="RXT48760.1"/>
    </source>
</evidence>
<comment type="caution">
    <text evidence="3">The sequence shown here is derived from an EMBL/GenBank/DDBJ whole genome shotgun (WGS) entry which is preliminary data.</text>
</comment>
<proteinExistence type="predicted"/>
<sequence length="158" mass="17549">MANQSRRGFLAYLGIAGASTAAATATAIVTPPNEPQESPGYFKSPAEYLVAMQAIGWQPLAMFHWLPDGGVHRMGVNESPKPGICAVETWRKFHAIQMRAPVQLPTDVHPLKDWWLAVWEHLYDLGHREDVTPAARNRFPDDDEGMPTQMLSALNEKS</sequence>
<organism evidence="3 4">
    <name type="scientific">Bradyrhizobium betae</name>
    <dbReference type="NCBI Taxonomy" id="244734"/>
    <lineage>
        <taxon>Bacteria</taxon>
        <taxon>Pseudomonadati</taxon>
        <taxon>Pseudomonadota</taxon>
        <taxon>Alphaproteobacteria</taxon>
        <taxon>Hyphomicrobiales</taxon>
        <taxon>Nitrobacteraceae</taxon>
        <taxon>Bradyrhizobium</taxon>
    </lineage>
</organism>
<feature type="signal peptide" evidence="2">
    <location>
        <begin position="1"/>
        <end position="21"/>
    </location>
</feature>
<accession>A0A4Q1VCF1</accession>
<dbReference type="InterPro" id="IPR006311">
    <property type="entry name" value="TAT_signal"/>
</dbReference>
<keyword evidence="4" id="KW-1185">Reference proteome</keyword>
<feature type="chain" id="PRO_5020564231" description="Twin-arginine translocation signal domain-containing protein" evidence="2">
    <location>
        <begin position="22"/>
        <end position="158"/>
    </location>
</feature>
<dbReference type="OrthoDB" id="9967177at2"/>
<evidence type="ECO:0000256" key="1">
    <source>
        <dbReference type="SAM" id="MobiDB-lite"/>
    </source>
</evidence>
<evidence type="ECO:0000256" key="2">
    <source>
        <dbReference type="SAM" id="SignalP"/>
    </source>
</evidence>
<evidence type="ECO:0000313" key="4">
    <source>
        <dbReference type="Proteomes" id="UP000290819"/>
    </source>
</evidence>
<reference evidence="3 4" key="1">
    <citation type="submission" date="2017-03" db="EMBL/GenBank/DDBJ databases">
        <authorList>
            <person name="Safronova V.I."/>
            <person name="Sazanova A.L."/>
            <person name="Chirak E.R."/>
        </authorList>
    </citation>
    <scope>NUCLEOTIDE SEQUENCE [LARGE SCALE GENOMIC DNA]</scope>
    <source>
        <strain evidence="3 4">Opo-243</strain>
    </source>
</reference>
<dbReference type="RefSeq" id="WP_129270642.1">
    <property type="nucleotide sequence ID" value="NZ_MZXW01000016.1"/>
</dbReference>
<dbReference type="Proteomes" id="UP000290819">
    <property type="component" value="Unassembled WGS sequence"/>
</dbReference>